<dbReference type="Proteomes" id="UP000198406">
    <property type="component" value="Unassembled WGS sequence"/>
</dbReference>
<proteinExistence type="predicted"/>
<feature type="chain" id="PRO_5012735296" description="SMB domain-containing protein" evidence="2">
    <location>
        <begin position="19"/>
        <end position="307"/>
    </location>
</feature>
<name>A0A1Z5K5C4_FISSO</name>
<protein>
    <recommendedName>
        <fullName evidence="5">SMB domain-containing protein</fullName>
    </recommendedName>
</protein>
<feature type="region of interest" description="Disordered" evidence="1">
    <location>
        <begin position="155"/>
        <end position="177"/>
    </location>
</feature>
<evidence type="ECO:0000256" key="1">
    <source>
        <dbReference type="SAM" id="MobiDB-lite"/>
    </source>
</evidence>
<accession>A0A1Z5K5C4</accession>
<dbReference type="InParanoid" id="A0A1Z5K5C4"/>
<dbReference type="EMBL" id="BDSP01000166">
    <property type="protein sequence ID" value="GAX21395.1"/>
    <property type="molecule type" value="Genomic_DNA"/>
</dbReference>
<gene>
    <name evidence="3" type="ORF">FisN_28Lh085</name>
</gene>
<feature type="compositionally biased region" description="Polar residues" evidence="1">
    <location>
        <begin position="168"/>
        <end position="177"/>
    </location>
</feature>
<organism evidence="3 4">
    <name type="scientific">Fistulifera solaris</name>
    <name type="common">Oleaginous diatom</name>
    <dbReference type="NCBI Taxonomy" id="1519565"/>
    <lineage>
        <taxon>Eukaryota</taxon>
        <taxon>Sar</taxon>
        <taxon>Stramenopiles</taxon>
        <taxon>Ochrophyta</taxon>
        <taxon>Bacillariophyta</taxon>
        <taxon>Bacillariophyceae</taxon>
        <taxon>Bacillariophycidae</taxon>
        <taxon>Naviculales</taxon>
        <taxon>Naviculaceae</taxon>
        <taxon>Fistulifera</taxon>
    </lineage>
</organism>
<evidence type="ECO:0000313" key="3">
    <source>
        <dbReference type="EMBL" id="GAX21395.1"/>
    </source>
</evidence>
<evidence type="ECO:0008006" key="5">
    <source>
        <dbReference type="Google" id="ProtNLM"/>
    </source>
</evidence>
<keyword evidence="4" id="KW-1185">Reference proteome</keyword>
<reference evidence="3 4" key="1">
    <citation type="journal article" date="2015" name="Plant Cell">
        <title>Oil accumulation by the oleaginous diatom Fistulifera solaris as revealed by the genome and transcriptome.</title>
        <authorList>
            <person name="Tanaka T."/>
            <person name="Maeda Y."/>
            <person name="Veluchamy A."/>
            <person name="Tanaka M."/>
            <person name="Abida H."/>
            <person name="Marechal E."/>
            <person name="Bowler C."/>
            <person name="Muto M."/>
            <person name="Sunaga Y."/>
            <person name="Tanaka M."/>
            <person name="Yoshino T."/>
            <person name="Taniguchi T."/>
            <person name="Fukuda Y."/>
            <person name="Nemoto M."/>
            <person name="Matsumoto M."/>
            <person name="Wong P.S."/>
            <person name="Aburatani S."/>
            <person name="Fujibuchi W."/>
        </authorList>
    </citation>
    <scope>NUCLEOTIDE SEQUENCE [LARGE SCALE GENOMIC DNA]</scope>
    <source>
        <strain evidence="3 4">JPCC DA0580</strain>
    </source>
</reference>
<dbReference type="OrthoDB" id="49436at2759"/>
<feature type="signal peptide" evidence="2">
    <location>
        <begin position="1"/>
        <end position="18"/>
    </location>
</feature>
<dbReference type="AlphaFoldDB" id="A0A1Z5K5C4"/>
<sequence length="307" mass="32126">MRITSLRILFALPTLAHAAFPVCKICGSGAMTKPDGFPFEQTTATTCGDLQKMGDAGEILESMCVKFQSTLKESCGCDDSFELAEALCSVCEIPGYEIVDEDESSMCGSLKQAALVPNLPASSCAELAHFTKTMGCNCQLVGATSDMPSDIPSYFPSDAPSDVPSDMPSDTPSLAPSSVPTVSFGPYPVCNLCGDAVMGNPDGTPIPGADLTTCSLLQKQGSRGLVPESICTELTFNAVEACGCGESDFLPVESSCTPLNEVCLSDDDCCGEDSACVGVCTIGKKVTNPTDYPRLPREDRGGLRARN</sequence>
<evidence type="ECO:0000256" key="2">
    <source>
        <dbReference type="SAM" id="SignalP"/>
    </source>
</evidence>
<keyword evidence="2" id="KW-0732">Signal</keyword>
<comment type="caution">
    <text evidence="3">The sequence shown here is derived from an EMBL/GenBank/DDBJ whole genome shotgun (WGS) entry which is preliminary data.</text>
</comment>
<evidence type="ECO:0000313" key="4">
    <source>
        <dbReference type="Proteomes" id="UP000198406"/>
    </source>
</evidence>